<proteinExistence type="inferred from homology"/>
<dbReference type="PANTHER" id="PTHR43298:SF2">
    <property type="entry name" value="FMN_FAD EXPORTER YEEO-RELATED"/>
    <property type="match status" value="1"/>
</dbReference>
<comment type="similarity">
    <text evidence="3">Belongs to the multi antimicrobial extrusion (MATE) (TC 2.A.66.1) family.</text>
</comment>
<feature type="transmembrane region" description="Helical" evidence="14">
    <location>
        <begin position="415"/>
        <end position="438"/>
    </location>
</feature>
<evidence type="ECO:0000256" key="5">
    <source>
        <dbReference type="ARBA" id="ARBA00022448"/>
    </source>
</evidence>
<dbReference type="AlphaFoldDB" id="A0A9D1MTK5"/>
<reference evidence="15" key="1">
    <citation type="submission" date="2020-10" db="EMBL/GenBank/DDBJ databases">
        <authorList>
            <person name="Gilroy R."/>
        </authorList>
    </citation>
    <scope>NUCLEOTIDE SEQUENCE</scope>
    <source>
        <strain evidence="15">CHK176-6737</strain>
    </source>
</reference>
<feature type="transmembrane region" description="Helical" evidence="14">
    <location>
        <begin position="317"/>
        <end position="338"/>
    </location>
</feature>
<reference evidence="15" key="2">
    <citation type="journal article" date="2021" name="PeerJ">
        <title>Extensive microbial diversity within the chicken gut microbiome revealed by metagenomics and culture.</title>
        <authorList>
            <person name="Gilroy R."/>
            <person name="Ravi A."/>
            <person name="Getino M."/>
            <person name="Pursley I."/>
            <person name="Horton D.L."/>
            <person name="Alikhan N.F."/>
            <person name="Baker D."/>
            <person name="Gharbi K."/>
            <person name="Hall N."/>
            <person name="Watson M."/>
            <person name="Adriaenssens E.M."/>
            <person name="Foster-Nyarko E."/>
            <person name="Jarju S."/>
            <person name="Secka A."/>
            <person name="Antonio M."/>
            <person name="Oren A."/>
            <person name="Chaudhuri R.R."/>
            <person name="La Ragione R."/>
            <person name="Hildebrand F."/>
            <person name="Pallen M.J."/>
        </authorList>
    </citation>
    <scope>NUCLEOTIDE SEQUENCE</scope>
    <source>
        <strain evidence="15">CHK176-6737</strain>
    </source>
</reference>
<dbReference type="InterPro" id="IPR050222">
    <property type="entry name" value="MATE_MdtK"/>
</dbReference>
<comment type="subcellular location">
    <subcellularLocation>
        <location evidence="2">Cell membrane</location>
        <topology evidence="2">Multi-pass membrane protein</topology>
    </subcellularLocation>
</comment>
<evidence type="ECO:0000313" key="15">
    <source>
        <dbReference type="EMBL" id="HIU68352.1"/>
    </source>
</evidence>
<dbReference type="CDD" id="cd13138">
    <property type="entry name" value="MATE_yoeA_like"/>
    <property type="match status" value="1"/>
</dbReference>
<evidence type="ECO:0000256" key="3">
    <source>
        <dbReference type="ARBA" id="ARBA00010199"/>
    </source>
</evidence>
<feature type="transmembrane region" description="Helical" evidence="14">
    <location>
        <begin position="358"/>
        <end position="378"/>
    </location>
</feature>
<evidence type="ECO:0000256" key="12">
    <source>
        <dbReference type="ARBA" id="ARBA00031636"/>
    </source>
</evidence>
<dbReference type="GO" id="GO:0042910">
    <property type="term" value="F:xenobiotic transmembrane transporter activity"/>
    <property type="evidence" value="ECO:0007669"/>
    <property type="project" value="InterPro"/>
</dbReference>
<evidence type="ECO:0000256" key="10">
    <source>
        <dbReference type="ARBA" id="ARBA00023065"/>
    </source>
</evidence>
<evidence type="ECO:0000256" key="7">
    <source>
        <dbReference type="ARBA" id="ARBA00022475"/>
    </source>
</evidence>
<evidence type="ECO:0000256" key="11">
    <source>
        <dbReference type="ARBA" id="ARBA00023136"/>
    </source>
</evidence>
<dbReference type="GO" id="GO:0015297">
    <property type="term" value="F:antiporter activity"/>
    <property type="evidence" value="ECO:0007669"/>
    <property type="project" value="UniProtKB-KW"/>
</dbReference>
<name>A0A9D1MTK5_9FIRM</name>
<feature type="transmembrane region" description="Helical" evidence="14">
    <location>
        <begin position="15"/>
        <end position="35"/>
    </location>
</feature>
<keyword evidence="11 14" id="KW-0472">Membrane</keyword>
<feature type="transmembrane region" description="Helical" evidence="14">
    <location>
        <begin position="390"/>
        <end position="409"/>
    </location>
</feature>
<evidence type="ECO:0000256" key="2">
    <source>
        <dbReference type="ARBA" id="ARBA00004651"/>
    </source>
</evidence>
<evidence type="ECO:0000256" key="8">
    <source>
        <dbReference type="ARBA" id="ARBA00022692"/>
    </source>
</evidence>
<accession>A0A9D1MTK5</accession>
<keyword evidence="10" id="KW-0406">Ion transport</keyword>
<comment type="function">
    <text evidence="1">Multidrug efflux pump.</text>
</comment>
<keyword evidence="13" id="KW-0175">Coiled coil</keyword>
<organism evidence="15 16">
    <name type="scientific">Candidatus Scybalenecus merdavium</name>
    <dbReference type="NCBI Taxonomy" id="2840939"/>
    <lineage>
        <taxon>Bacteria</taxon>
        <taxon>Bacillati</taxon>
        <taxon>Bacillota</taxon>
        <taxon>Clostridia</taxon>
        <taxon>Eubacteriales</taxon>
        <taxon>Oscillospiraceae</taxon>
        <taxon>Oscillospiraceae incertae sedis</taxon>
        <taxon>Candidatus Scybalenecus</taxon>
    </lineage>
</organism>
<keyword evidence="6" id="KW-0050">Antiport</keyword>
<evidence type="ECO:0000256" key="1">
    <source>
        <dbReference type="ARBA" id="ARBA00003408"/>
    </source>
</evidence>
<feature type="transmembrane region" description="Helical" evidence="14">
    <location>
        <begin position="197"/>
        <end position="217"/>
    </location>
</feature>
<evidence type="ECO:0000256" key="14">
    <source>
        <dbReference type="SAM" id="Phobius"/>
    </source>
</evidence>
<dbReference type="PANTHER" id="PTHR43298">
    <property type="entry name" value="MULTIDRUG RESISTANCE PROTEIN NORM-RELATED"/>
    <property type="match status" value="1"/>
</dbReference>
<dbReference type="Proteomes" id="UP000824125">
    <property type="component" value="Unassembled WGS sequence"/>
</dbReference>
<evidence type="ECO:0000256" key="9">
    <source>
        <dbReference type="ARBA" id="ARBA00022989"/>
    </source>
</evidence>
<feature type="transmembrane region" description="Helical" evidence="14">
    <location>
        <begin position="137"/>
        <end position="155"/>
    </location>
</feature>
<dbReference type="NCBIfam" id="TIGR00797">
    <property type="entry name" value="matE"/>
    <property type="match status" value="1"/>
</dbReference>
<keyword evidence="9 14" id="KW-1133">Transmembrane helix</keyword>
<keyword evidence="5" id="KW-0813">Transport</keyword>
<keyword evidence="8 14" id="KW-0812">Transmembrane</keyword>
<evidence type="ECO:0000256" key="6">
    <source>
        <dbReference type="ARBA" id="ARBA00022449"/>
    </source>
</evidence>
<feature type="coiled-coil region" evidence="13">
    <location>
        <begin position="437"/>
        <end position="464"/>
    </location>
</feature>
<evidence type="ECO:0000313" key="16">
    <source>
        <dbReference type="Proteomes" id="UP000824125"/>
    </source>
</evidence>
<feature type="transmembrane region" description="Helical" evidence="14">
    <location>
        <begin position="55"/>
        <end position="78"/>
    </location>
</feature>
<sequence length="473" mass="50759">MAQNKHERLLYDRPLKAIILFSLPIMASSLLQFMYNLVDNVVVGRYVGPEALAAVGVVSPINSFIIGTCMGLSSGFSIPVAQAFGAGKSRQMNHYAGNSLSLCVLIGVGFAVFAEIFSTPLLRLIHTPDNVIDMASAYIGIIYLGIPVQMLYNNLTGIARAVGDSKTPLYFLAVSTVVNLGLDLLFVGRFAMGVEGAAIATLISQVISMVLAANYVLRRNKSLRIEKSDFRLQKQSCLHMLKIGVPLSLQFTVTSIGSMCLQGAVNSFGSNVVAGFTAAGKVENIANIPLSGLGVSTATFISQNFGAGNYAKIRKTVYRVLVLDIALSVFSSLFLLVTRDAVVPLFLTESNTAIRSAANSYLLAIAQCYSILSVLYVLRNSLQGLGTTYANAAAGAGELFGRIFVAYALKSVFGFSAVCYAGPVAWAFADVALVFIFVRKMRRLKEMEKKAASLTEKRGAAGQNEKDVLKIQR</sequence>
<feature type="transmembrane region" description="Helical" evidence="14">
    <location>
        <begin position="167"/>
        <end position="191"/>
    </location>
</feature>
<feature type="transmembrane region" description="Helical" evidence="14">
    <location>
        <begin position="99"/>
        <end position="117"/>
    </location>
</feature>
<gene>
    <name evidence="15" type="ORF">IAD23_00140</name>
</gene>
<dbReference type="InterPro" id="IPR002528">
    <property type="entry name" value="MATE_fam"/>
</dbReference>
<dbReference type="InterPro" id="IPR048279">
    <property type="entry name" value="MdtK-like"/>
</dbReference>
<dbReference type="EMBL" id="DVNM01000002">
    <property type="protein sequence ID" value="HIU68352.1"/>
    <property type="molecule type" value="Genomic_DNA"/>
</dbReference>
<evidence type="ECO:0000256" key="13">
    <source>
        <dbReference type="SAM" id="Coils"/>
    </source>
</evidence>
<dbReference type="Pfam" id="PF01554">
    <property type="entry name" value="MatE"/>
    <property type="match status" value="2"/>
</dbReference>
<dbReference type="GO" id="GO:0006811">
    <property type="term" value="P:monoatomic ion transport"/>
    <property type="evidence" value="ECO:0007669"/>
    <property type="project" value="UniProtKB-KW"/>
</dbReference>
<dbReference type="PIRSF" id="PIRSF006603">
    <property type="entry name" value="DinF"/>
    <property type="match status" value="1"/>
</dbReference>
<dbReference type="GO" id="GO:0005886">
    <property type="term" value="C:plasma membrane"/>
    <property type="evidence" value="ECO:0007669"/>
    <property type="project" value="UniProtKB-SubCell"/>
</dbReference>
<keyword evidence="7" id="KW-1003">Cell membrane</keyword>
<evidence type="ECO:0000256" key="4">
    <source>
        <dbReference type="ARBA" id="ARBA00020268"/>
    </source>
</evidence>
<comment type="caution">
    <text evidence="15">The sequence shown here is derived from an EMBL/GenBank/DDBJ whole genome shotgun (WGS) entry which is preliminary data.</text>
</comment>
<protein>
    <recommendedName>
        <fullName evidence="4">Probable multidrug resistance protein NorM</fullName>
    </recommendedName>
    <alternativeName>
        <fullName evidence="12">Multidrug-efflux transporter</fullName>
    </alternativeName>
</protein>